<dbReference type="AlphaFoldDB" id="A0A9D4GHB2"/>
<comment type="caution">
    <text evidence="1">The sequence shown here is derived from an EMBL/GenBank/DDBJ whole genome shotgun (WGS) entry which is preliminary data.</text>
</comment>
<dbReference type="EMBL" id="JAIWYP010000006">
    <property type="protein sequence ID" value="KAH3815025.1"/>
    <property type="molecule type" value="Genomic_DNA"/>
</dbReference>
<evidence type="ECO:0000313" key="2">
    <source>
        <dbReference type="Proteomes" id="UP000828390"/>
    </source>
</evidence>
<reference evidence="1" key="2">
    <citation type="submission" date="2020-11" db="EMBL/GenBank/DDBJ databases">
        <authorList>
            <person name="McCartney M.A."/>
            <person name="Auch B."/>
            <person name="Kono T."/>
            <person name="Mallez S."/>
            <person name="Becker A."/>
            <person name="Gohl D.M."/>
            <person name="Silverstein K.A.T."/>
            <person name="Koren S."/>
            <person name="Bechman K.B."/>
            <person name="Herman A."/>
            <person name="Abrahante J.E."/>
            <person name="Garbe J."/>
        </authorList>
    </citation>
    <scope>NUCLEOTIDE SEQUENCE</scope>
    <source>
        <strain evidence="1">Duluth1</strain>
        <tissue evidence="1">Whole animal</tissue>
    </source>
</reference>
<name>A0A9D4GHB2_DREPO</name>
<dbReference type="Proteomes" id="UP000828390">
    <property type="component" value="Unassembled WGS sequence"/>
</dbReference>
<keyword evidence="2" id="KW-1185">Reference proteome</keyword>
<reference evidence="1" key="1">
    <citation type="journal article" date="2019" name="bioRxiv">
        <title>The Genome of the Zebra Mussel, Dreissena polymorpha: A Resource for Invasive Species Research.</title>
        <authorList>
            <person name="McCartney M.A."/>
            <person name="Auch B."/>
            <person name="Kono T."/>
            <person name="Mallez S."/>
            <person name="Zhang Y."/>
            <person name="Obille A."/>
            <person name="Becker A."/>
            <person name="Abrahante J.E."/>
            <person name="Garbe J."/>
            <person name="Badalamenti J.P."/>
            <person name="Herman A."/>
            <person name="Mangelson H."/>
            <person name="Liachko I."/>
            <person name="Sullivan S."/>
            <person name="Sone E.D."/>
            <person name="Koren S."/>
            <person name="Silverstein K.A.T."/>
            <person name="Beckman K.B."/>
            <person name="Gohl D.M."/>
        </authorList>
    </citation>
    <scope>NUCLEOTIDE SEQUENCE</scope>
    <source>
        <strain evidence="1">Duluth1</strain>
        <tissue evidence="1">Whole animal</tissue>
    </source>
</reference>
<accession>A0A9D4GHB2</accession>
<gene>
    <name evidence="1" type="ORF">DPMN_143544</name>
</gene>
<evidence type="ECO:0000313" key="1">
    <source>
        <dbReference type="EMBL" id="KAH3815025.1"/>
    </source>
</evidence>
<sequence length="106" mass="11928">MHTDYPKGLLKEQDTVLRAEVIIWLKLPECSQNVSFYESLGKGGLGLPKYEICAPAQRVNTLKRIAQSNDIKIRRMSEVFKLNEKVSDIASKAGLKLPSKLITKVQ</sequence>
<proteinExistence type="predicted"/>
<organism evidence="1 2">
    <name type="scientific">Dreissena polymorpha</name>
    <name type="common">Zebra mussel</name>
    <name type="synonym">Mytilus polymorpha</name>
    <dbReference type="NCBI Taxonomy" id="45954"/>
    <lineage>
        <taxon>Eukaryota</taxon>
        <taxon>Metazoa</taxon>
        <taxon>Spiralia</taxon>
        <taxon>Lophotrochozoa</taxon>
        <taxon>Mollusca</taxon>
        <taxon>Bivalvia</taxon>
        <taxon>Autobranchia</taxon>
        <taxon>Heteroconchia</taxon>
        <taxon>Euheterodonta</taxon>
        <taxon>Imparidentia</taxon>
        <taxon>Neoheterodontei</taxon>
        <taxon>Myida</taxon>
        <taxon>Dreissenoidea</taxon>
        <taxon>Dreissenidae</taxon>
        <taxon>Dreissena</taxon>
    </lineage>
</organism>
<protein>
    <submittedName>
        <fullName evidence="1">Uncharacterized protein</fullName>
    </submittedName>
</protein>